<organism evidence="2 3">
    <name type="scientific">Nocardioides marinquilinus</name>
    <dbReference type="NCBI Taxonomy" id="1210400"/>
    <lineage>
        <taxon>Bacteria</taxon>
        <taxon>Bacillati</taxon>
        <taxon>Actinomycetota</taxon>
        <taxon>Actinomycetes</taxon>
        <taxon>Propionibacteriales</taxon>
        <taxon>Nocardioidaceae</taxon>
        <taxon>Nocardioides</taxon>
    </lineage>
</organism>
<feature type="region of interest" description="Disordered" evidence="1">
    <location>
        <begin position="37"/>
        <end position="66"/>
    </location>
</feature>
<protein>
    <recommendedName>
        <fullName evidence="4">Nuclear transport factor 2 family protein</fullName>
    </recommendedName>
</protein>
<accession>A0ABP9PM99</accession>
<reference evidence="3" key="1">
    <citation type="journal article" date="2019" name="Int. J. Syst. Evol. Microbiol.">
        <title>The Global Catalogue of Microorganisms (GCM) 10K type strain sequencing project: providing services to taxonomists for standard genome sequencing and annotation.</title>
        <authorList>
            <consortium name="The Broad Institute Genomics Platform"/>
            <consortium name="The Broad Institute Genome Sequencing Center for Infectious Disease"/>
            <person name="Wu L."/>
            <person name="Ma J."/>
        </authorList>
    </citation>
    <scope>NUCLEOTIDE SEQUENCE [LARGE SCALE GENOMIC DNA]</scope>
    <source>
        <strain evidence="3">JCM 18459</strain>
    </source>
</reference>
<dbReference type="EMBL" id="BAABKG010000003">
    <property type="protein sequence ID" value="GAA5148993.1"/>
    <property type="molecule type" value="Genomic_DNA"/>
</dbReference>
<sequence>MQPHRPQHPGRPHRPRGVRPALAAALAGAVLATSGCSGGHDLADLDGPQSEPAAASATPDAQPPALPTRATVRSVVGGRLDESTRERLKSQVTGVVDRWIDAAYLGDYPRADFDDAFAVFTANVRDQARGDRRLLTNATVGERVDAVRATRRRLVIDVLADGDRAAGVTARFKLGLQLTGEVERRERVTGDLYLTYQRGAWRVFGYDVERGQV</sequence>
<evidence type="ECO:0008006" key="4">
    <source>
        <dbReference type="Google" id="ProtNLM"/>
    </source>
</evidence>
<evidence type="ECO:0000313" key="2">
    <source>
        <dbReference type="EMBL" id="GAA5148993.1"/>
    </source>
</evidence>
<evidence type="ECO:0000256" key="1">
    <source>
        <dbReference type="SAM" id="MobiDB-lite"/>
    </source>
</evidence>
<name>A0ABP9PM99_9ACTN</name>
<keyword evidence="3" id="KW-1185">Reference proteome</keyword>
<dbReference type="Proteomes" id="UP001500221">
    <property type="component" value="Unassembled WGS sequence"/>
</dbReference>
<gene>
    <name evidence="2" type="ORF">GCM10023340_23610</name>
</gene>
<comment type="caution">
    <text evidence="2">The sequence shown here is derived from an EMBL/GenBank/DDBJ whole genome shotgun (WGS) entry which is preliminary data.</text>
</comment>
<evidence type="ECO:0000313" key="3">
    <source>
        <dbReference type="Proteomes" id="UP001500221"/>
    </source>
</evidence>
<proteinExistence type="predicted"/>
<dbReference type="RefSeq" id="WP_345458565.1">
    <property type="nucleotide sequence ID" value="NZ_BAABKG010000003.1"/>
</dbReference>